<comment type="caution">
    <text evidence="16">The sequence shown here is derived from an EMBL/GenBank/DDBJ whole genome shotgun (WGS) entry which is preliminary data.</text>
</comment>
<dbReference type="GO" id="GO:0004519">
    <property type="term" value="F:endonuclease activity"/>
    <property type="evidence" value="ECO:0007669"/>
    <property type="project" value="UniProtKB-KW"/>
</dbReference>
<dbReference type="EMBL" id="QEAN01000112">
    <property type="protein sequence ID" value="TPX47683.1"/>
    <property type="molecule type" value="Genomic_DNA"/>
</dbReference>
<comment type="function">
    <text evidence="13">DNA-binding protein that specifically recognizes consensus sequences at the breakpoint junctions in chromosomal translocations, mostly involving immunoglobulin (Ig)/T-cell receptor gene segments. Seems to recognize single-stranded DNA ends generated by staggered breaks occurring at recombination hot spots.</text>
</comment>
<name>A0A507D851_9FUNG</name>
<evidence type="ECO:0000256" key="4">
    <source>
        <dbReference type="ARBA" id="ARBA00011685"/>
    </source>
</evidence>
<keyword evidence="17" id="KW-1185">Reference proteome</keyword>
<dbReference type="Proteomes" id="UP000317494">
    <property type="component" value="Unassembled WGS sequence"/>
</dbReference>
<evidence type="ECO:0000256" key="7">
    <source>
        <dbReference type="ARBA" id="ARBA00022722"/>
    </source>
</evidence>
<accession>A0A507D851</accession>
<dbReference type="FunFam" id="1.20.58.190:FF:000001">
    <property type="entry name" value="Translin"/>
    <property type="match status" value="1"/>
</dbReference>
<evidence type="ECO:0000313" key="17">
    <source>
        <dbReference type="Proteomes" id="UP000317494"/>
    </source>
</evidence>
<evidence type="ECO:0000256" key="12">
    <source>
        <dbReference type="ARBA" id="ARBA00023242"/>
    </source>
</evidence>
<dbReference type="SUPFAM" id="SSF74784">
    <property type="entry name" value="Translin"/>
    <property type="match status" value="1"/>
</dbReference>
<protein>
    <recommendedName>
        <fullName evidence="5">Translin</fullName>
    </recommendedName>
    <alternativeName>
        <fullName evidence="15">Component 3 of promoter of RISC</fullName>
    </alternativeName>
</protein>
<evidence type="ECO:0000256" key="11">
    <source>
        <dbReference type="ARBA" id="ARBA00023125"/>
    </source>
</evidence>
<proteinExistence type="inferred from homology"/>
<keyword evidence="11" id="KW-0238">DNA-binding</keyword>
<comment type="similarity">
    <text evidence="3">Belongs to the translin family.</text>
</comment>
<dbReference type="PANTHER" id="PTHR10741">
    <property type="entry name" value="TRANSLIN AND TRANSLIN ASSOCIATED PROTEIN X"/>
    <property type="match status" value="1"/>
</dbReference>
<dbReference type="InterPro" id="IPR033956">
    <property type="entry name" value="Translin"/>
</dbReference>
<keyword evidence="9" id="KW-0378">Hydrolase</keyword>
<dbReference type="VEuPathDB" id="FungiDB:SeMB42_g03250"/>
<dbReference type="GO" id="GO:0005634">
    <property type="term" value="C:nucleus"/>
    <property type="evidence" value="ECO:0007669"/>
    <property type="project" value="UniProtKB-SubCell"/>
</dbReference>
<evidence type="ECO:0000256" key="3">
    <source>
        <dbReference type="ARBA" id="ARBA00005902"/>
    </source>
</evidence>
<dbReference type="GO" id="GO:0003697">
    <property type="term" value="F:single-stranded DNA binding"/>
    <property type="evidence" value="ECO:0007669"/>
    <property type="project" value="InterPro"/>
</dbReference>
<evidence type="ECO:0000256" key="15">
    <source>
        <dbReference type="ARBA" id="ARBA00030513"/>
    </source>
</evidence>
<keyword evidence="7" id="KW-0540">Nuclease</keyword>
<evidence type="ECO:0000256" key="9">
    <source>
        <dbReference type="ARBA" id="ARBA00022801"/>
    </source>
</evidence>
<evidence type="ECO:0000256" key="1">
    <source>
        <dbReference type="ARBA" id="ARBA00004123"/>
    </source>
</evidence>
<evidence type="ECO:0000256" key="8">
    <source>
        <dbReference type="ARBA" id="ARBA00022759"/>
    </source>
</evidence>
<evidence type="ECO:0000256" key="10">
    <source>
        <dbReference type="ARBA" id="ARBA00022884"/>
    </source>
</evidence>
<dbReference type="GO" id="GO:0003723">
    <property type="term" value="F:RNA binding"/>
    <property type="evidence" value="ECO:0007669"/>
    <property type="project" value="UniProtKB-KW"/>
</dbReference>
<evidence type="ECO:0000256" key="14">
    <source>
        <dbReference type="ARBA" id="ARBA00025410"/>
    </source>
</evidence>
<dbReference type="Gene3D" id="1.20.58.190">
    <property type="entry name" value="Translin, domain 1"/>
    <property type="match status" value="1"/>
</dbReference>
<organism evidence="16 17">
    <name type="scientific">Synchytrium endobioticum</name>
    <dbReference type="NCBI Taxonomy" id="286115"/>
    <lineage>
        <taxon>Eukaryota</taxon>
        <taxon>Fungi</taxon>
        <taxon>Fungi incertae sedis</taxon>
        <taxon>Chytridiomycota</taxon>
        <taxon>Chytridiomycota incertae sedis</taxon>
        <taxon>Chytridiomycetes</taxon>
        <taxon>Synchytriales</taxon>
        <taxon>Synchytriaceae</taxon>
        <taxon>Synchytrium</taxon>
    </lineage>
</organism>
<evidence type="ECO:0000256" key="2">
    <source>
        <dbReference type="ARBA" id="ARBA00004496"/>
    </source>
</evidence>
<dbReference type="InterPro" id="IPR016069">
    <property type="entry name" value="Translin_C"/>
</dbReference>
<keyword evidence="6" id="KW-0963">Cytoplasm</keyword>
<dbReference type="Pfam" id="PF01997">
    <property type="entry name" value="Translin"/>
    <property type="match status" value="1"/>
</dbReference>
<dbReference type="GO" id="GO:0016787">
    <property type="term" value="F:hydrolase activity"/>
    <property type="evidence" value="ECO:0007669"/>
    <property type="project" value="UniProtKB-KW"/>
</dbReference>
<dbReference type="AlphaFoldDB" id="A0A507D851"/>
<comment type="function">
    <text evidence="14">Exhibits both single-stranded and double-stranded endoribonuclease activity. May act as an activator of RNA-induced silencing complex (RISC) by facilitating endonucleolytic cleavage of the siRNA passenger strand.</text>
</comment>
<keyword evidence="8" id="KW-0255">Endonuclease</keyword>
<dbReference type="InterPro" id="IPR016068">
    <property type="entry name" value="Translin_N"/>
</dbReference>
<dbReference type="InterPro" id="IPR002848">
    <property type="entry name" value="Translin_fam"/>
</dbReference>
<dbReference type="GO" id="GO:0005737">
    <property type="term" value="C:cytoplasm"/>
    <property type="evidence" value="ECO:0007669"/>
    <property type="project" value="UniProtKB-SubCell"/>
</dbReference>
<comment type="subunit">
    <text evidence="4">Ring-shaped heterooctamer of six TSN and two TSNAX subunits, DNA/RNA binding occurs inside the ring.</text>
</comment>
<evidence type="ECO:0000256" key="6">
    <source>
        <dbReference type="ARBA" id="ARBA00022490"/>
    </source>
</evidence>
<gene>
    <name evidence="16" type="ORF">SeMB42_g03250</name>
</gene>
<comment type="subcellular location">
    <subcellularLocation>
        <location evidence="2">Cytoplasm</location>
    </subcellularLocation>
    <subcellularLocation>
        <location evidence="1">Nucleus</location>
    </subcellularLocation>
</comment>
<reference evidence="16 17" key="1">
    <citation type="journal article" date="2019" name="Sci. Rep.">
        <title>Comparative genomics of chytrid fungi reveal insights into the obligate biotrophic and pathogenic lifestyle of Synchytrium endobioticum.</title>
        <authorList>
            <person name="van de Vossenberg B.T.L.H."/>
            <person name="Warris S."/>
            <person name="Nguyen H.D.T."/>
            <person name="van Gent-Pelzer M.P.E."/>
            <person name="Joly D.L."/>
            <person name="van de Geest H.C."/>
            <person name="Bonants P.J.M."/>
            <person name="Smith D.S."/>
            <person name="Levesque C.A."/>
            <person name="van der Lee T.A.J."/>
        </authorList>
    </citation>
    <scope>NUCLEOTIDE SEQUENCE [LARGE SCALE GENOMIC DNA]</scope>
    <source>
        <strain evidence="16 17">MB42</strain>
    </source>
</reference>
<dbReference type="CDD" id="cd14819">
    <property type="entry name" value="Translin"/>
    <property type="match status" value="1"/>
</dbReference>
<evidence type="ECO:0000313" key="16">
    <source>
        <dbReference type="EMBL" id="TPX47683.1"/>
    </source>
</evidence>
<dbReference type="GO" id="GO:0016070">
    <property type="term" value="P:RNA metabolic process"/>
    <property type="evidence" value="ECO:0007669"/>
    <property type="project" value="InterPro"/>
</dbReference>
<dbReference type="GO" id="GO:0043565">
    <property type="term" value="F:sequence-specific DNA binding"/>
    <property type="evidence" value="ECO:0007669"/>
    <property type="project" value="InterPro"/>
</dbReference>
<evidence type="ECO:0000256" key="13">
    <source>
        <dbReference type="ARBA" id="ARBA00025374"/>
    </source>
</evidence>
<dbReference type="InterPro" id="IPR036081">
    <property type="entry name" value="Translin_sf"/>
</dbReference>
<dbReference type="STRING" id="286115.A0A507D851"/>
<dbReference type="Gene3D" id="1.20.58.200">
    <property type="entry name" value="Translin, domain 2"/>
    <property type="match status" value="1"/>
</dbReference>
<evidence type="ECO:0000256" key="5">
    <source>
        <dbReference type="ARBA" id="ARBA00022196"/>
    </source>
</evidence>
<keyword evidence="10" id="KW-0694">RNA-binding</keyword>
<dbReference type="FunFam" id="1.20.58.200:FF:000002">
    <property type="entry name" value="Putative translin"/>
    <property type="match status" value="1"/>
</dbReference>
<sequence>MASDTTDTNVDLVFFQAMSTTLETDTESREAIRSQVREWEKTCRLMSAIVSQVHSPATEQNMKQVGNKAAARFEEMRPQLQKLANLIPVDQFYRYNAMFMMTMQSAVFLAAITTYLQHDRLITIPELEEMLGVQVSLRGDASHFHLPIEDLLHGFVSMTSELARLAVNCVTYGEFARPLRISKFVSDLYAGFQLLNLKNDSLRKRFDSIKYDVKKIEEVVYDEYFCGLVDIAQSLVEHSRRLFISLRRCCTQYKVS</sequence>
<keyword evidence="12" id="KW-0539">Nucleus</keyword>